<evidence type="ECO:0000313" key="1">
    <source>
        <dbReference type="EMBL" id="KAF2268843.1"/>
    </source>
</evidence>
<gene>
    <name evidence="1" type="ORF">CC78DRAFT_529816</name>
</gene>
<reference evidence="2" key="1">
    <citation type="journal article" date="2020" name="Stud. Mycol.">
        <title>101 Dothideomycetes genomes: A test case for predicting lifestyles and emergence of pathogens.</title>
        <authorList>
            <person name="Haridas S."/>
            <person name="Albert R."/>
            <person name="Binder M."/>
            <person name="Bloem J."/>
            <person name="LaButti K."/>
            <person name="Salamov A."/>
            <person name="Andreopoulos B."/>
            <person name="Baker S."/>
            <person name="Barry K."/>
            <person name="Bills G."/>
            <person name="Bluhm B."/>
            <person name="Cannon C."/>
            <person name="Castanera R."/>
            <person name="Culley D."/>
            <person name="Daum C."/>
            <person name="Ezra D."/>
            <person name="Gonzalez J."/>
            <person name="Henrissat B."/>
            <person name="Kuo A."/>
            <person name="Liang C."/>
            <person name="Lipzen A."/>
            <person name="Lutzoni F."/>
            <person name="Magnuson J."/>
            <person name="Mondo S."/>
            <person name="Nolan M."/>
            <person name="Ohm R."/>
            <person name="Pangilinan J."/>
            <person name="Park H.-J."/>
            <person name="Ramirez L."/>
            <person name="Alfaro M."/>
            <person name="Sun H."/>
            <person name="Tritt A."/>
            <person name="Yoshinaga Y."/>
            <person name="Zwiers L.-H."/>
            <person name="Turgeon B."/>
            <person name="Goodwin S."/>
            <person name="Spatafora J."/>
            <person name="Crous P."/>
            <person name="Grigoriev I."/>
        </authorList>
    </citation>
    <scope>NUCLEOTIDE SEQUENCE [LARGE SCALE GENOMIC DNA]</scope>
    <source>
        <strain evidence="2">CBS 304.66</strain>
    </source>
</reference>
<dbReference type="EMBL" id="ML986585">
    <property type="protein sequence ID" value="KAF2268843.1"/>
    <property type="molecule type" value="Genomic_DNA"/>
</dbReference>
<protein>
    <submittedName>
        <fullName evidence="1">Uncharacterized protein</fullName>
    </submittedName>
</protein>
<name>A0A9P4N7B9_9PLEO</name>
<proteinExistence type="predicted"/>
<comment type="caution">
    <text evidence="1">The sequence shown here is derived from an EMBL/GenBank/DDBJ whole genome shotgun (WGS) entry which is preliminary data.</text>
</comment>
<accession>A0A9P4N7B9</accession>
<evidence type="ECO:0000313" key="2">
    <source>
        <dbReference type="Proteomes" id="UP000800093"/>
    </source>
</evidence>
<dbReference type="Proteomes" id="UP000800093">
    <property type="component" value="Unassembled WGS sequence"/>
</dbReference>
<dbReference type="AlphaFoldDB" id="A0A9P4N7B9"/>
<organism evidence="1 2">
    <name type="scientific">Lojkania enalia</name>
    <dbReference type="NCBI Taxonomy" id="147567"/>
    <lineage>
        <taxon>Eukaryota</taxon>
        <taxon>Fungi</taxon>
        <taxon>Dikarya</taxon>
        <taxon>Ascomycota</taxon>
        <taxon>Pezizomycotina</taxon>
        <taxon>Dothideomycetes</taxon>
        <taxon>Pleosporomycetidae</taxon>
        <taxon>Pleosporales</taxon>
        <taxon>Pleosporales incertae sedis</taxon>
        <taxon>Lojkania</taxon>
    </lineage>
</organism>
<keyword evidence="2" id="KW-1185">Reference proteome</keyword>
<sequence>MADTALQRLSAGRGPHVERPENVRLGLLEGCPRADGASHRWTAHELMVIGRALTREKFSAVEGLSCPVLGAMLTLSNAEEGEDERH</sequence>